<evidence type="ECO:0000313" key="1">
    <source>
        <dbReference type="EMBL" id="MPM51736.1"/>
    </source>
</evidence>
<sequence length="263" mass="28944">MIFCLAKARNAFAVGGGGGVDMLADLGGANKRNARHVGVRKQQLRFHSGAGKDIDHAVWQTRFGEEFHEAHRGHGRHACSLEHQRVAGGDAHWHHPAHRDHGGEVERRNSDEYAQRFAVERGIEAGGYVHQRLAHHHGRRADGDFDRFLHLEQVAARFVPVLAVFAAEDMGQLVEMRNQQIAEAVEHFYALGAGGFRPGGKGGFCRGDGGVDLVYRAAGRFRNGFACAGVVDGHVLCRFAFDERSVDIGFQALDTHGLFLRKL</sequence>
<organism evidence="1">
    <name type="scientific">bioreactor metagenome</name>
    <dbReference type="NCBI Taxonomy" id="1076179"/>
    <lineage>
        <taxon>unclassified sequences</taxon>
        <taxon>metagenomes</taxon>
        <taxon>ecological metagenomes</taxon>
    </lineage>
</organism>
<reference evidence="1" key="1">
    <citation type="submission" date="2019-08" db="EMBL/GenBank/DDBJ databases">
        <authorList>
            <person name="Kucharzyk K."/>
            <person name="Murdoch R.W."/>
            <person name="Higgins S."/>
            <person name="Loffler F."/>
        </authorList>
    </citation>
    <scope>NUCLEOTIDE SEQUENCE</scope>
</reference>
<name>A0A645AFL5_9ZZZZ</name>
<accession>A0A645AFL5</accession>
<proteinExistence type="predicted"/>
<protein>
    <submittedName>
        <fullName evidence="1">Uncharacterized protein</fullName>
    </submittedName>
</protein>
<dbReference type="EMBL" id="VSSQ01013548">
    <property type="protein sequence ID" value="MPM51736.1"/>
    <property type="molecule type" value="Genomic_DNA"/>
</dbReference>
<gene>
    <name evidence="1" type="ORF">SDC9_98487</name>
</gene>
<comment type="caution">
    <text evidence="1">The sequence shown here is derived from an EMBL/GenBank/DDBJ whole genome shotgun (WGS) entry which is preliminary data.</text>
</comment>
<dbReference type="AlphaFoldDB" id="A0A645AFL5"/>